<dbReference type="EMBL" id="JACHJQ010000010">
    <property type="protein sequence ID" value="MBB4911506.1"/>
    <property type="molecule type" value="Genomic_DNA"/>
</dbReference>
<organism evidence="1 2">
    <name type="scientific">Actinophytocola algeriensis</name>
    <dbReference type="NCBI Taxonomy" id="1768010"/>
    <lineage>
        <taxon>Bacteria</taxon>
        <taxon>Bacillati</taxon>
        <taxon>Actinomycetota</taxon>
        <taxon>Actinomycetes</taxon>
        <taxon>Pseudonocardiales</taxon>
        <taxon>Pseudonocardiaceae</taxon>
    </lineage>
</organism>
<evidence type="ECO:0000313" key="1">
    <source>
        <dbReference type="EMBL" id="MBB4911506.1"/>
    </source>
</evidence>
<dbReference type="AlphaFoldDB" id="A0A7W7VIG1"/>
<name>A0A7W7VIG1_9PSEU</name>
<sequence length="55" mass="6241">MSEINFYAGTTGDDPELDTLLVRRHTESACRTGGTLALRPRDLNKDQCLIYLREN</sequence>
<gene>
    <name evidence="1" type="ORF">FHR82_007776</name>
</gene>
<proteinExistence type="predicted"/>
<keyword evidence="2" id="KW-1185">Reference proteome</keyword>
<dbReference type="Proteomes" id="UP000520767">
    <property type="component" value="Unassembled WGS sequence"/>
</dbReference>
<protein>
    <submittedName>
        <fullName evidence="1">Uncharacterized protein</fullName>
    </submittedName>
</protein>
<reference evidence="1 2" key="1">
    <citation type="submission" date="2020-08" db="EMBL/GenBank/DDBJ databases">
        <title>Genomic Encyclopedia of Type Strains, Phase III (KMG-III): the genomes of soil and plant-associated and newly described type strains.</title>
        <authorList>
            <person name="Whitman W."/>
        </authorList>
    </citation>
    <scope>NUCLEOTIDE SEQUENCE [LARGE SCALE GENOMIC DNA]</scope>
    <source>
        <strain evidence="1 2">CECT 8960</strain>
    </source>
</reference>
<accession>A0A7W7VIG1</accession>
<comment type="caution">
    <text evidence="1">The sequence shown here is derived from an EMBL/GenBank/DDBJ whole genome shotgun (WGS) entry which is preliminary data.</text>
</comment>
<dbReference type="RefSeq" id="WP_184815529.1">
    <property type="nucleotide sequence ID" value="NZ_JACHJQ010000010.1"/>
</dbReference>
<evidence type="ECO:0000313" key="2">
    <source>
        <dbReference type="Proteomes" id="UP000520767"/>
    </source>
</evidence>